<evidence type="ECO:0000259" key="9">
    <source>
        <dbReference type="Pfam" id="PF25917"/>
    </source>
</evidence>
<evidence type="ECO:0000313" key="12">
    <source>
        <dbReference type="EMBL" id="AKZ62246.1"/>
    </source>
</evidence>
<keyword evidence="6" id="KW-0472">Membrane</keyword>
<evidence type="ECO:0000259" key="11">
    <source>
        <dbReference type="Pfam" id="PF25967"/>
    </source>
</evidence>
<evidence type="ECO:0000256" key="2">
    <source>
        <dbReference type="ARBA" id="ARBA00009477"/>
    </source>
</evidence>
<comment type="similarity">
    <text evidence="2">Belongs to the membrane fusion protein (MFP) (TC 8.A.1) family.</text>
</comment>
<dbReference type="InterPro" id="IPR058625">
    <property type="entry name" value="MdtA-like_BSH"/>
</dbReference>
<proteinExistence type="inferred from homology"/>
<dbReference type="EMBL" id="CP011409">
    <property type="protein sequence ID" value="AKZ62246.1"/>
    <property type="molecule type" value="Genomic_DNA"/>
</dbReference>
<dbReference type="NCBIfam" id="TIGR01730">
    <property type="entry name" value="RND_mfp"/>
    <property type="match status" value="1"/>
</dbReference>
<dbReference type="Gene3D" id="2.40.30.170">
    <property type="match status" value="1"/>
</dbReference>
<evidence type="ECO:0000256" key="1">
    <source>
        <dbReference type="ARBA" id="ARBA00004236"/>
    </source>
</evidence>
<keyword evidence="4" id="KW-1003">Cell membrane</keyword>
<evidence type="ECO:0000259" key="8">
    <source>
        <dbReference type="Pfam" id="PF25876"/>
    </source>
</evidence>
<feature type="domain" description="Multidrug resistance protein MdtA-like beta-barrel" evidence="10">
    <location>
        <begin position="218"/>
        <end position="302"/>
    </location>
</feature>
<dbReference type="SUPFAM" id="SSF111369">
    <property type="entry name" value="HlyD-like secretion proteins"/>
    <property type="match status" value="1"/>
</dbReference>
<dbReference type="Proteomes" id="UP000063429">
    <property type="component" value="Chromosome"/>
</dbReference>
<evidence type="ECO:0000256" key="4">
    <source>
        <dbReference type="ARBA" id="ARBA00022475"/>
    </source>
</evidence>
<dbReference type="Gene3D" id="1.10.287.470">
    <property type="entry name" value="Helix hairpin bin"/>
    <property type="match status" value="1"/>
</dbReference>
<evidence type="ECO:0000313" key="13">
    <source>
        <dbReference type="Proteomes" id="UP000063429"/>
    </source>
</evidence>
<protein>
    <submittedName>
        <fullName evidence="12">RND transporter</fullName>
    </submittedName>
</protein>
<organism evidence="12 13">
    <name type="scientific">Herbaspirillum hiltneri N3</name>
    <dbReference type="NCBI Taxonomy" id="1262470"/>
    <lineage>
        <taxon>Bacteria</taxon>
        <taxon>Pseudomonadati</taxon>
        <taxon>Pseudomonadota</taxon>
        <taxon>Betaproteobacteria</taxon>
        <taxon>Burkholderiales</taxon>
        <taxon>Oxalobacteraceae</taxon>
        <taxon>Herbaspirillum</taxon>
    </lineage>
</organism>
<feature type="region of interest" description="Disordered" evidence="7">
    <location>
        <begin position="383"/>
        <end position="414"/>
    </location>
</feature>
<feature type="domain" description="Multidrug resistance protein MdtA-like barrel-sandwich hybrid" evidence="9">
    <location>
        <begin position="73"/>
        <end position="213"/>
    </location>
</feature>
<dbReference type="Pfam" id="PF25917">
    <property type="entry name" value="BSH_RND"/>
    <property type="match status" value="1"/>
</dbReference>
<dbReference type="Gene3D" id="2.40.50.100">
    <property type="match status" value="1"/>
</dbReference>
<dbReference type="Pfam" id="PF25944">
    <property type="entry name" value="Beta-barrel_RND"/>
    <property type="match status" value="1"/>
</dbReference>
<feature type="compositionally biased region" description="Low complexity" evidence="7">
    <location>
        <begin position="383"/>
        <end position="408"/>
    </location>
</feature>
<sequence>MTPKRSTLLISAAVLVALGGGAWMLLHRADASAAAKEQAQQAPAISVTTVQVQERDVPLYLSGVGTVTANASVIVKVRIDGQLDKVGFTEGQDVKAGQLLAQIDPRALQAQLAQVQAQQAKDQAQLTNAKIDLQRYTTLRQQDAATQQQLDTQKALVAQLEAAVKTDEAQISYAKVQLGYTTINAPISGRVGARLVDPGNIVHATDANGLVVINQIDPITVQFTLPEEAVPAINRAQLSSHKPLKVTAYARTSNEPLATGTLILLNNQIDTASGTVQLKARFTNQQHTLWPGQYVNINLQMDDHAPAPTLPAAAIQRNQQGTYVYIVKADDTAAIQPVKVARIQDGIAVLSQGVEVSQRVVLDGQYKLKPGSRIVENKAAANGAAAPASSAAAPTAPSAAAPTAPSAAMKGSAK</sequence>
<gene>
    <name evidence="12" type="ORF">F506_05815</name>
</gene>
<evidence type="ECO:0000256" key="5">
    <source>
        <dbReference type="ARBA" id="ARBA00022519"/>
    </source>
</evidence>
<dbReference type="Gene3D" id="2.40.420.20">
    <property type="match status" value="1"/>
</dbReference>
<dbReference type="Pfam" id="PF25967">
    <property type="entry name" value="RND-MFP_C"/>
    <property type="match status" value="1"/>
</dbReference>
<evidence type="ECO:0000256" key="7">
    <source>
        <dbReference type="SAM" id="MobiDB-lite"/>
    </source>
</evidence>
<evidence type="ECO:0000256" key="6">
    <source>
        <dbReference type="ARBA" id="ARBA00023136"/>
    </source>
</evidence>
<keyword evidence="5" id="KW-0997">Cell inner membrane</keyword>
<dbReference type="InterPro" id="IPR058627">
    <property type="entry name" value="MdtA-like_C"/>
</dbReference>
<feature type="domain" description="Multidrug resistance protein MdtA-like C-terminal permuted SH3" evidence="11">
    <location>
        <begin position="309"/>
        <end position="364"/>
    </location>
</feature>
<evidence type="ECO:0000259" key="10">
    <source>
        <dbReference type="Pfam" id="PF25944"/>
    </source>
</evidence>
<dbReference type="PANTHER" id="PTHR30469:SF12">
    <property type="entry name" value="MULTIDRUG RESISTANCE PROTEIN MDTA"/>
    <property type="match status" value="1"/>
</dbReference>
<keyword evidence="13" id="KW-1185">Reference proteome</keyword>
<dbReference type="InterPro" id="IPR006143">
    <property type="entry name" value="RND_pump_MFP"/>
</dbReference>
<dbReference type="Pfam" id="PF25876">
    <property type="entry name" value="HH_MFP_RND"/>
    <property type="match status" value="1"/>
</dbReference>
<accession>A0ABN4HTV4</accession>
<reference evidence="13" key="1">
    <citation type="journal article" date="2015" name="Genome Announc.">
        <title>Complete Genome Sequence of Herbaspirillum hiltneri N3 (DSM 17495), Isolated from Surface-Sterilized Wheat Roots.</title>
        <authorList>
            <person name="Guizelini D."/>
            <person name="Saizaki P.M."/>
            <person name="Coimbra N.A."/>
            <person name="Weiss V.A."/>
            <person name="Faoro H."/>
            <person name="Sfeir M.Z."/>
            <person name="Baura V.A."/>
            <person name="Monteiro R.A."/>
            <person name="Chubatsu L.S."/>
            <person name="Souza E.M."/>
            <person name="Cruz L.M."/>
            <person name="Pedrosa F.O."/>
            <person name="Raittz R.T."/>
            <person name="Marchaukoski J.N."/>
            <person name="Steffens M.B."/>
        </authorList>
    </citation>
    <scope>NUCLEOTIDE SEQUENCE [LARGE SCALE GENOMIC DNA]</scope>
    <source>
        <strain evidence="13">N3</strain>
    </source>
</reference>
<keyword evidence="3" id="KW-0813">Transport</keyword>
<dbReference type="InterPro" id="IPR058626">
    <property type="entry name" value="MdtA-like_b-barrel"/>
</dbReference>
<dbReference type="PANTHER" id="PTHR30469">
    <property type="entry name" value="MULTIDRUG RESISTANCE PROTEIN MDTA"/>
    <property type="match status" value="1"/>
</dbReference>
<dbReference type="InterPro" id="IPR058624">
    <property type="entry name" value="MdtA-like_HH"/>
</dbReference>
<feature type="domain" description="Multidrug resistance protein MdtA-like alpha-helical hairpin" evidence="8">
    <location>
        <begin position="111"/>
        <end position="181"/>
    </location>
</feature>
<name>A0ABN4HTV4_9BURK</name>
<comment type="subcellular location">
    <subcellularLocation>
        <location evidence="1">Cell membrane</location>
    </subcellularLocation>
</comment>
<evidence type="ECO:0000256" key="3">
    <source>
        <dbReference type="ARBA" id="ARBA00022448"/>
    </source>
</evidence>